<gene>
    <name evidence="1" type="ORF">RBATCC27255_01908</name>
</gene>
<dbReference type="RefSeq" id="WP_101029812.1">
    <property type="nucleotide sequence ID" value="NZ_CABMMZ010000073.1"/>
</dbReference>
<dbReference type="AlphaFoldDB" id="A0A2N0UJ83"/>
<proteinExistence type="predicted"/>
<dbReference type="PANTHER" id="PTHR36454:SF1">
    <property type="entry name" value="DUF1015 DOMAIN-CONTAINING PROTEIN"/>
    <property type="match status" value="1"/>
</dbReference>
<dbReference type="Proteomes" id="UP000233425">
    <property type="component" value="Unassembled WGS sequence"/>
</dbReference>
<keyword evidence="2" id="KW-1185">Reference proteome</keyword>
<dbReference type="PIRSF" id="PIRSF033563">
    <property type="entry name" value="UCP033563"/>
    <property type="match status" value="1"/>
</dbReference>
<protein>
    <recommendedName>
        <fullName evidence="3">DUF1015 domain-containing protein</fullName>
    </recommendedName>
</protein>
<dbReference type="InterPro" id="IPR008323">
    <property type="entry name" value="UCP033563"/>
</dbReference>
<dbReference type="PANTHER" id="PTHR36454">
    <property type="entry name" value="LMO2823 PROTEIN"/>
    <property type="match status" value="1"/>
</dbReference>
<reference evidence="1" key="1">
    <citation type="journal article" date="2018" name="Environ. Microbiol.">
        <title>Sporulation capability and amylosome conservation among diverse human colonic and rumen isolates of the keystone starch-degrader Ruminococcus bromii.</title>
        <authorList>
            <person name="Mukhopadhya I."/>
            <person name="Morais S."/>
            <person name="Laverde-Gomez J."/>
            <person name="Sheridan P.O."/>
            <person name="Walker A.W."/>
            <person name="Kelly W."/>
            <person name="Klieve A.V."/>
            <person name="Ouwerkerk D."/>
            <person name="Duncan S.H."/>
            <person name="Louis P."/>
            <person name="Koropatkin N."/>
            <person name="Cockburn D."/>
            <person name="Kibler R."/>
            <person name="Cooper P.J."/>
            <person name="Sandoval C."/>
            <person name="Crost E."/>
            <person name="Juge N."/>
            <person name="Bayer E.A."/>
            <person name="Flint H.J."/>
        </authorList>
    </citation>
    <scope>NUCLEOTIDE SEQUENCE [LARGE SCALE GENOMIC DNA]</scope>
    <source>
        <strain evidence="1">ATCC 27255</strain>
    </source>
</reference>
<comment type="caution">
    <text evidence="1">The sequence shown here is derived from an EMBL/GenBank/DDBJ whole genome shotgun (WGS) entry which is preliminary data.</text>
</comment>
<accession>A0A2N0UJ83</accession>
<dbReference type="EMBL" id="NNSR01000073">
    <property type="protein sequence ID" value="PKD27041.1"/>
    <property type="molecule type" value="Genomic_DNA"/>
</dbReference>
<evidence type="ECO:0000313" key="1">
    <source>
        <dbReference type="EMBL" id="PKD27041.1"/>
    </source>
</evidence>
<organism evidence="1 2">
    <name type="scientific">Ruminococcus bromii</name>
    <dbReference type="NCBI Taxonomy" id="40518"/>
    <lineage>
        <taxon>Bacteria</taxon>
        <taxon>Bacillati</taxon>
        <taxon>Bacillota</taxon>
        <taxon>Clostridia</taxon>
        <taxon>Eubacteriales</taxon>
        <taxon>Oscillospiraceae</taxon>
        <taxon>Ruminococcus</taxon>
    </lineage>
</organism>
<dbReference type="Pfam" id="PF06245">
    <property type="entry name" value="DUF1015"/>
    <property type="match status" value="1"/>
</dbReference>
<name>A0A2N0UJ83_9FIRM</name>
<sequence length="429" mass="49505">MAEIKAFRGMRYNTEKAGEISQLCCPPYDIISEEQRLGYISENEYNIIRLELPKEGENPYQTAREILDMWRNRGVLVSEDKPAIYVYEEEFTAYGERKSIKGIIARVHLEEFEKGIILPHEFTLSKAKEDRLNLMKATNCNFSQIYALYMDSKHTTLATIDNESKDTPKLEFTDGEGITHRLWIVTDENVIAKLCADFADRKLYIADGHHRYETALNYRNYCRENGLSKVGDPCDYQMIYLVDMEHPGLVVFPTHRLVRDLPDFNVEKVLDGCREYFDVTEMNGTDNMESELAKLYDEGKKAFGFYVGNGKWYRLVLKNLDIMDKLLPELSEPSRQLDVTVLHSLVLERIFGIDKENMANQINLTYTKFFSEAVEGVDNGKFQCSFVLNPTRVTEIRDVAAAGEKMPQKSTYFYPKMITGMVMNDIGVE</sequence>
<evidence type="ECO:0008006" key="3">
    <source>
        <dbReference type="Google" id="ProtNLM"/>
    </source>
</evidence>
<evidence type="ECO:0000313" key="2">
    <source>
        <dbReference type="Proteomes" id="UP000233425"/>
    </source>
</evidence>